<dbReference type="AlphaFoldDB" id="A0A941IUI2"/>
<evidence type="ECO:0000313" key="7">
    <source>
        <dbReference type="EMBL" id="MBR7835586.1"/>
    </source>
</evidence>
<dbReference type="Pfam" id="PF08031">
    <property type="entry name" value="BBE"/>
    <property type="match status" value="1"/>
</dbReference>
<evidence type="ECO:0000313" key="8">
    <source>
        <dbReference type="Proteomes" id="UP000675781"/>
    </source>
</evidence>
<keyword evidence="3" id="KW-0285">Flavoprotein</keyword>
<dbReference type="PROSITE" id="PS51318">
    <property type="entry name" value="TAT"/>
    <property type="match status" value="1"/>
</dbReference>
<dbReference type="Proteomes" id="UP000675781">
    <property type="component" value="Unassembled WGS sequence"/>
</dbReference>
<dbReference type="PANTHER" id="PTHR42973:SF39">
    <property type="entry name" value="FAD-BINDING PCMH-TYPE DOMAIN-CONTAINING PROTEIN"/>
    <property type="match status" value="1"/>
</dbReference>
<organism evidence="7 8">
    <name type="scientific">Actinospica durhamensis</name>
    <dbReference type="NCBI Taxonomy" id="1508375"/>
    <lineage>
        <taxon>Bacteria</taxon>
        <taxon>Bacillati</taxon>
        <taxon>Actinomycetota</taxon>
        <taxon>Actinomycetes</taxon>
        <taxon>Catenulisporales</taxon>
        <taxon>Actinospicaceae</taxon>
        <taxon>Actinospica</taxon>
    </lineage>
</organism>
<evidence type="ECO:0000256" key="1">
    <source>
        <dbReference type="ARBA" id="ARBA00001974"/>
    </source>
</evidence>
<dbReference type="GO" id="GO:0016491">
    <property type="term" value="F:oxidoreductase activity"/>
    <property type="evidence" value="ECO:0007669"/>
    <property type="project" value="UniProtKB-KW"/>
</dbReference>
<dbReference type="SUPFAM" id="SSF56176">
    <property type="entry name" value="FAD-binding/transporter-associated domain-like"/>
    <property type="match status" value="1"/>
</dbReference>
<dbReference type="Gene3D" id="3.40.462.20">
    <property type="match status" value="1"/>
</dbReference>
<evidence type="ECO:0000256" key="4">
    <source>
        <dbReference type="ARBA" id="ARBA00022827"/>
    </source>
</evidence>
<dbReference type="Gene3D" id="3.30.465.10">
    <property type="match status" value="1"/>
</dbReference>
<sequence>MAGMMSRRTALRRGATVATAGLAAAGVPVLVTVPEARAAVGEGVSTPWDKLAELLDEAGAGRLFEPAERLFGTLGVPRNHVYIDNRPLRILAPRDIDGDRGATGVEIAVAWAGANGVRVIPYSNGHNYAGYSATDPRDACPTLLVDLSDNQLKQPALADGAGGTVVLTAGSGTTNGDAYPFLRTNPFRGRQWAVPTGRCPTVALGGLTLGGGIGFSDRKYGLTCDTLVATTVVTPAYGKVVATADQHSDLFWACRGGAGNNFGIHVDFTYAAHPVPDRFCVFDLKWQAADLAAKAWSVYDAFRRLLFEGDQSDPRLADFHLRFGIGTAGRDQAEAKRNARCNALGEFYGSKRELIAFLESRGLPADLVADFESGTQDLNFWDATNYTFATTPIYQWGSKSAIVDERDVLDEARIATCVRYVQSWPGSHNDDGAGIALFALGAKINEKDPTATAFWHRRAQFIMALESSWADNDSTDLADPTSTAAKCQAWLDDFYLRVWGEAGPSHCYQNFPDPDLTDWQARYYGGNYARLREVKTKYDPDGMFHYEQGIQALRPSPR</sequence>
<reference evidence="7" key="1">
    <citation type="submission" date="2021-04" db="EMBL/GenBank/DDBJ databases">
        <title>Genome based classification of Actinospica acidithermotolerans sp. nov., an actinobacterium isolated from an Indonesian hot spring.</title>
        <authorList>
            <person name="Kusuma A.B."/>
            <person name="Putra K.E."/>
            <person name="Nafisah S."/>
            <person name="Loh J."/>
            <person name="Nouioui I."/>
            <person name="Goodfellow M."/>
        </authorList>
    </citation>
    <scope>NUCLEOTIDE SEQUENCE</scope>
    <source>
        <strain evidence="7">CSCA 57</strain>
    </source>
</reference>
<evidence type="ECO:0000256" key="2">
    <source>
        <dbReference type="ARBA" id="ARBA00005466"/>
    </source>
</evidence>
<comment type="caution">
    <text evidence="7">The sequence shown here is derived from an EMBL/GenBank/DDBJ whole genome shotgun (WGS) entry which is preliminary data.</text>
</comment>
<evidence type="ECO:0000259" key="6">
    <source>
        <dbReference type="PROSITE" id="PS51387"/>
    </source>
</evidence>
<dbReference type="InterPro" id="IPR006311">
    <property type="entry name" value="TAT_signal"/>
</dbReference>
<dbReference type="Pfam" id="PF01565">
    <property type="entry name" value="FAD_binding_4"/>
    <property type="match status" value="1"/>
</dbReference>
<dbReference type="InterPro" id="IPR036318">
    <property type="entry name" value="FAD-bd_PCMH-like_sf"/>
</dbReference>
<dbReference type="RefSeq" id="WP_212530078.1">
    <property type="nucleotide sequence ID" value="NZ_JAGSOG010000101.1"/>
</dbReference>
<accession>A0A941IUI2</accession>
<dbReference type="InterPro" id="IPR016169">
    <property type="entry name" value="FAD-bd_PCMH_sub2"/>
</dbReference>
<name>A0A941IUI2_9ACTN</name>
<feature type="domain" description="FAD-binding PCMH-type" evidence="6">
    <location>
        <begin position="83"/>
        <end position="275"/>
    </location>
</feature>
<keyword evidence="8" id="KW-1185">Reference proteome</keyword>
<comment type="similarity">
    <text evidence="2">Belongs to the oxygen-dependent FAD-linked oxidoreductase family.</text>
</comment>
<comment type="cofactor">
    <cofactor evidence="1">
        <name>FAD</name>
        <dbReference type="ChEBI" id="CHEBI:57692"/>
    </cofactor>
</comment>
<dbReference type="PROSITE" id="PS51387">
    <property type="entry name" value="FAD_PCMH"/>
    <property type="match status" value="1"/>
</dbReference>
<keyword evidence="4" id="KW-0274">FAD</keyword>
<dbReference type="EMBL" id="JAGSOG010000101">
    <property type="protein sequence ID" value="MBR7835586.1"/>
    <property type="molecule type" value="Genomic_DNA"/>
</dbReference>
<keyword evidence="5" id="KW-0560">Oxidoreductase</keyword>
<dbReference type="InterPro" id="IPR012951">
    <property type="entry name" value="BBE"/>
</dbReference>
<evidence type="ECO:0000256" key="3">
    <source>
        <dbReference type="ARBA" id="ARBA00022630"/>
    </source>
</evidence>
<protein>
    <submittedName>
        <fullName evidence="7">BBE domain-containing protein</fullName>
    </submittedName>
</protein>
<dbReference type="InterPro" id="IPR016166">
    <property type="entry name" value="FAD-bd_PCMH"/>
</dbReference>
<dbReference type="PANTHER" id="PTHR42973">
    <property type="entry name" value="BINDING OXIDOREDUCTASE, PUTATIVE (AFU_ORTHOLOGUE AFUA_1G17690)-RELATED"/>
    <property type="match status" value="1"/>
</dbReference>
<gene>
    <name evidence="7" type="ORF">KDL01_20090</name>
</gene>
<dbReference type="InterPro" id="IPR006094">
    <property type="entry name" value="Oxid_FAD_bind_N"/>
</dbReference>
<dbReference type="InterPro" id="IPR050416">
    <property type="entry name" value="FAD-linked_Oxidoreductase"/>
</dbReference>
<evidence type="ECO:0000256" key="5">
    <source>
        <dbReference type="ARBA" id="ARBA00023002"/>
    </source>
</evidence>
<dbReference type="GO" id="GO:0071949">
    <property type="term" value="F:FAD binding"/>
    <property type="evidence" value="ECO:0007669"/>
    <property type="project" value="InterPro"/>
</dbReference>
<proteinExistence type="inferred from homology"/>